<evidence type="ECO:0000256" key="10">
    <source>
        <dbReference type="HAMAP-Rule" id="MF_00240"/>
    </source>
</evidence>
<keyword evidence="12" id="KW-1185">Reference proteome</keyword>
<dbReference type="Proteomes" id="UP000199729">
    <property type="component" value="Chromosome"/>
</dbReference>
<keyword evidence="5 10" id="KW-0813">Transport</keyword>
<comment type="subcellular location">
    <subcellularLocation>
        <location evidence="1 10">Periplasm</location>
    </subcellularLocation>
</comment>
<evidence type="ECO:0000256" key="2">
    <source>
        <dbReference type="ARBA" id="ARBA00007615"/>
    </source>
</evidence>
<evidence type="ECO:0000313" key="11">
    <source>
        <dbReference type="EMBL" id="ASM78223.1"/>
    </source>
</evidence>
<evidence type="ECO:0000256" key="9">
    <source>
        <dbReference type="ARBA" id="ARBA00023186"/>
    </source>
</evidence>
<protein>
    <recommendedName>
        <fullName evidence="4 10">Outer-membrane lipoprotein carrier protein</fullName>
    </recommendedName>
</protein>
<dbReference type="InterPro" id="IPR004564">
    <property type="entry name" value="OM_lipoprot_carrier_LolA-like"/>
</dbReference>
<dbReference type="InterPro" id="IPR018323">
    <property type="entry name" value="OM_lipoprot_carrier_LolA_Pbac"/>
</dbReference>
<dbReference type="InterPro" id="IPR029046">
    <property type="entry name" value="LolA/LolB/LppX"/>
</dbReference>
<dbReference type="SUPFAM" id="SSF89392">
    <property type="entry name" value="Prokaryotic lipoproteins and lipoprotein localization factors"/>
    <property type="match status" value="1"/>
</dbReference>
<gene>
    <name evidence="10" type="primary">lolA</name>
    <name evidence="11" type="ORF">VITFI_CDS2445</name>
</gene>
<dbReference type="AlphaFoldDB" id="A0A221KHB4"/>
<dbReference type="RefSeq" id="WP_089417185.1">
    <property type="nucleotide sequence ID" value="NZ_CP022423.1"/>
</dbReference>
<dbReference type="CDD" id="cd16325">
    <property type="entry name" value="LolA"/>
    <property type="match status" value="1"/>
</dbReference>
<dbReference type="PANTHER" id="PTHR35869:SF1">
    <property type="entry name" value="OUTER-MEMBRANE LIPOPROTEIN CARRIER PROTEIN"/>
    <property type="match status" value="1"/>
</dbReference>
<organism evidence="11 12">
    <name type="scientific">Vitreoscilla filiformis</name>
    <dbReference type="NCBI Taxonomy" id="63"/>
    <lineage>
        <taxon>Bacteria</taxon>
        <taxon>Pseudomonadati</taxon>
        <taxon>Pseudomonadota</taxon>
        <taxon>Betaproteobacteria</taxon>
        <taxon>Neisseriales</taxon>
        <taxon>Neisseriaceae</taxon>
        <taxon>Vitreoscilla</taxon>
    </lineage>
</organism>
<dbReference type="EMBL" id="CP022423">
    <property type="protein sequence ID" value="ASM78223.1"/>
    <property type="molecule type" value="Genomic_DNA"/>
</dbReference>
<dbReference type="KEGG" id="vff:VITFI_CDS2445"/>
<dbReference type="PANTHER" id="PTHR35869">
    <property type="entry name" value="OUTER-MEMBRANE LIPOPROTEIN CARRIER PROTEIN"/>
    <property type="match status" value="1"/>
</dbReference>
<keyword evidence="7 10" id="KW-0574">Periplasm</keyword>
<keyword evidence="8 10" id="KW-0653">Protein transport</keyword>
<dbReference type="Gene3D" id="2.50.20.10">
    <property type="entry name" value="Lipoprotein localisation LolA/LolB/LppX"/>
    <property type="match status" value="1"/>
</dbReference>
<keyword evidence="9 10" id="KW-0143">Chaperone</keyword>
<evidence type="ECO:0000256" key="4">
    <source>
        <dbReference type="ARBA" id="ARBA00014035"/>
    </source>
</evidence>
<evidence type="ECO:0000313" key="12">
    <source>
        <dbReference type="Proteomes" id="UP000199729"/>
    </source>
</evidence>
<name>A0A221KHB4_VITFI</name>
<dbReference type="OrthoDB" id="9787361at2"/>
<dbReference type="InterPro" id="IPR006311">
    <property type="entry name" value="TAT_signal"/>
</dbReference>
<evidence type="ECO:0000256" key="6">
    <source>
        <dbReference type="ARBA" id="ARBA00022729"/>
    </source>
</evidence>
<dbReference type="PROSITE" id="PS51318">
    <property type="entry name" value="TAT"/>
    <property type="match status" value="1"/>
</dbReference>
<dbReference type="GO" id="GO:0042953">
    <property type="term" value="P:lipoprotein transport"/>
    <property type="evidence" value="ECO:0007669"/>
    <property type="project" value="InterPro"/>
</dbReference>
<proteinExistence type="inferred from homology"/>
<comment type="subunit">
    <text evidence="3 10">Monomer.</text>
</comment>
<evidence type="ECO:0000256" key="5">
    <source>
        <dbReference type="ARBA" id="ARBA00022448"/>
    </source>
</evidence>
<comment type="similarity">
    <text evidence="2 10">Belongs to the LolA family.</text>
</comment>
<comment type="function">
    <text evidence="10">Participates in the translocation of lipoproteins from the inner membrane to the outer membrane. Only forms a complex with a lipoprotein if the residue after the N-terminal Cys is not an aspartate (The Asp acts as a targeting signal to indicate that the lipoprotein should stay in the inner membrane).</text>
</comment>
<dbReference type="HAMAP" id="MF_00240">
    <property type="entry name" value="LolA"/>
    <property type="match status" value="1"/>
</dbReference>
<dbReference type="Pfam" id="PF03548">
    <property type="entry name" value="LolA"/>
    <property type="match status" value="1"/>
</dbReference>
<dbReference type="NCBIfam" id="TIGR00547">
    <property type="entry name" value="lolA"/>
    <property type="match status" value="1"/>
</dbReference>
<evidence type="ECO:0000256" key="7">
    <source>
        <dbReference type="ARBA" id="ARBA00022764"/>
    </source>
</evidence>
<reference evidence="11 12" key="1">
    <citation type="submission" date="2017-07" db="EMBL/GenBank/DDBJ databases">
        <title>Complete Genome Sequence of the cosmetic ferment Vitreoscilla filiformis (ATCC15551).</title>
        <authorList>
            <person name="Contreras S."/>
            <person name="Sagory-Zalkind P."/>
            <person name="Blanquart H."/>
            <person name="Iltis A."/>
            <person name="Morand S.C."/>
        </authorList>
    </citation>
    <scope>NUCLEOTIDE SEQUENCE [LARGE SCALE GENOMIC DNA]</scope>
    <source>
        <strain evidence="11 12">ATCC 15551</strain>
    </source>
</reference>
<evidence type="ECO:0000256" key="8">
    <source>
        <dbReference type="ARBA" id="ARBA00022927"/>
    </source>
</evidence>
<keyword evidence="6" id="KW-0732">Signal</keyword>
<evidence type="ECO:0000256" key="1">
    <source>
        <dbReference type="ARBA" id="ARBA00004418"/>
    </source>
</evidence>
<dbReference type="GO" id="GO:0042597">
    <property type="term" value="C:periplasmic space"/>
    <property type="evidence" value="ECO:0007669"/>
    <property type="project" value="UniProtKB-SubCell"/>
</dbReference>
<sequence length="216" mass="23700">MNKVQRLSRRSSLAGGLLALVGLLTGPGAVWAADSVELLRAFVRDVKAGRADFTQTVSAPDGKRQKVSNGQFEFLRPNRFRFVYVKPEPQTIVSDGVKVWFHDPDLNQVTVRKLGDALGSTPASLLASSSMDKDFELKAEPDQNGLAWVRATPRQRDNTIQWLKVGFQGSTLAAVEIADSFGQRSMLRLSRFQAEASLPPETFRFVPPAGADVAEQ</sequence>
<accession>A0A221KHB4</accession>
<evidence type="ECO:0000256" key="3">
    <source>
        <dbReference type="ARBA" id="ARBA00011245"/>
    </source>
</evidence>
<dbReference type="GO" id="GO:0044874">
    <property type="term" value="P:lipoprotein localization to outer membrane"/>
    <property type="evidence" value="ECO:0007669"/>
    <property type="project" value="UniProtKB-UniRule"/>
</dbReference>